<evidence type="ECO:0000313" key="4">
    <source>
        <dbReference type="Proteomes" id="UP001077788"/>
    </source>
</evidence>
<reference evidence="3" key="1">
    <citation type="journal article" date="2021" name="Vet Sci">
        <title>O-Serogroups and Pathovirotypes of Escherichia coli Isolated from Post-Weaning Piglets Showing Diarrhoea and/or Oedema in South Korea.</title>
        <authorList>
            <person name="Byun J.W."/>
            <person name="Moon B.Y."/>
            <person name="Do K.H."/>
            <person name="Lee K."/>
            <person name="Lee H.Y."/>
            <person name="Kim W.I."/>
            <person name="So B."/>
            <person name="Lee W.K."/>
        </authorList>
    </citation>
    <scope>NUCLEOTIDE SEQUENCE</scope>
    <source>
        <strain evidence="3">84/14</strain>
    </source>
</reference>
<accession>A0A9Q4DH39</accession>
<dbReference type="GO" id="GO:0008170">
    <property type="term" value="F:N-methyltransferase activity"/>
    <property type="evidence" value="ECO:0007669"/>
    <property type="project" value="InterPro"/>
</dbReference>
<dbReference type="InterPro" id="IPR029063">
    <property type="entry name" value="SAM-dependent_MTases_sf"/>
</dbReference>
<dbReference type="SUPFAM" id="SSF53335">
    <property type="entry name" value="S-adenosyl-L-methionine-dependent methyltransferases"/>
    <property type="match status" value="1"/>
</dbReference>
<dbReference type="GO" id="GO:0032259">
    <property type="term" value="P:methylation"/>
    <property type="evidence" value="ECO:0007669"/>
    <property type="project" value="UniProtKB-KW"/>
</dbReference>
<dbReference type="EMBL" id="JAPQFC010000001">
    <property type="protein sequence ID" value="MCY6523167.1"/>
    <property type="molecule type" value="Genomic_DNA"/>
</dbReference>
<comment type="similarity">
    <text evidence="1">Belongs to the N(4)/N(6)-methyltransferase family.</text>
</comment>
<dbReference type="GO" id="GO:0003677">
    <property type="term" value="F:DNA binding"/>
    <property type="evidence" value="ECO:0007669"/>
    <property type="project" value="InterPro"/>
</dbReference>
<dbReference type="Proteomes" id="UP001077788">
    <property type="component" value="Unassembled WGS sequence"/>
</dbReference>
<reference evidence="3" key="2">
    <citation type="submission" date="2022-12" db="EMBL/GenBank/DDBJ databases">
        <authorList>
            <person name="Kardos G."/>
            <person name="Sarkozi R."/>
            <person name="Laczko L."/>
            <person name="Marton S."/>
            <person name="Makrai L."/>
            <person name="Banyai K."/>
            <person name="Fodor L."/>
        </authorList>
    </citation>
    <scope>NUCLEOTIDE SEQUENCE</scope>
    <source>
        <strain evidence="3">84/14</strain>
    </source>
</reference>
<organism evidence="3 4">
    <name type="scientific">Actinobacillus pleuropneumoniae</name>
    <name type="common">Haemophilus pleuropneumoniae</name>
    <dbReference type="NCBI Taxonomy" id="715"/>
    <lineage>
        <taxon>Bacteria</taxon>
        <taxon>Pseudomonadati</taxon>
        <taxon>Pseudomonadota</taxon>
        <taxon>Gammaproteobacteria</taxon>
        <taxon>Pasteurellales</taxon>
        <taxon>Pasteurellaceae</taxon>
        <taxon>Actinobacillus</taxon>
    </lineage>
</organism>
<gene>
    <name evidence="3" type="ORF">OYG11_02725</name>
</gene>
<dbReference type="RefSeq" id="WP_237594144.1">
    <property type="nucleotide sequence ID" value="NZ_CP031861.1"/>
</dbReference>
<keyword evidence="3" id="KW-0489">Methyltransferase</keyword>
<keyword evidence="3" id="KW-0808">Transferase</keyword>
<evidence type="ECO:0000313" key="3">
    <source>
        <dbReference type="EMBL" id="MCY6523167.1"/>
    </source>
</evidence>
<dbReference type="AlphaFoldDB" id="A0A9Q4DH39"/>
<name>A0A9Q4DH39_ACTPL</name>
<sequence length="318" mass="36140">MKSNTNFVEHNNRAKANKFAEYITGEELRKYVARKVKQYAGENVSVFDGAAGSGQLEQFIQPSSFVAVEIQAESCEALKGNYPPAVVFNESFFTYPTACQCDCVVMNPPFSLKFKDLSEEEQQGIQADFPWKKSGVVDDIFTLKGLANANRWGFFILFPGVAYRGTEKQFRSLIGNQLVELNRIQNAFEDTPIDVLFLVVDKLKTDSNAKRELYDCKAKQLINSDEWTINPDHWEQVQPPVRAEEKVNPIELEAFARESVKKKITEELRFSKMVTMLERTPKAEFDEFCDEVCELVQAEKFSNGASTFDLDLMVGALR</sequence>
<dbReference type="Gene3D" id="3.40.50.150">
    <property type="entry name" value="Vaccinia Virus protein VP39"/>
    <property type="match status" value="1"/>
</dbReference>
<comment type="caution">
    <text evidence="3">The sequence shown here is derived from an EMBL/GenBank/DDBJ whole genome shotgun (WGS) entry which is preliminary data.</text>
</comment>
<dbReference type="Pfam" id="PF02384">
    <property type="entry name" value="N6_Mtase"/>
    <property type="match status" value="1"/>
</dbReference>
<protein>
    <submittedName>
        <fullName evidence="3">N-6 DNA methylase</fullName>
    </submittedName>
</protein>
<evidence type="ECO:0000259" key="2">
    <source>
        <dbReference type="Pfam" id="PF02384"/>
    </source>
</evidence>
<feature type="domain" description="DNA methylase adenine-specific" evidence="2">
    <location>
        <begin position="98"/>
        <end position="258"/>
    </location>
</feature>
<dbReference type="InterPro" id="IPR003356">
    <property type="entry name" value="DNA_methylase_A-5"/>
</dbReference>
<proteinExistence type="inferred from homology"/>
<evidence type="ECO:0000256" key="1">
    <source>
        <dbReference type="ARBA" id="ARBA00006594"/>
    </source>
</evidence>